<keyword evidence="4" id="KW-0949">S-adenosyl-L-methionine</keyword>
<feature type="compositionally biased region" description="Polar residues" evidence="11">
    <location>
        <begin position="247"/>
        <end position="301"/>
    </location>
</feature>
<keyword evidence="7" id="KW-0805">Transcription regulation</keyword>
<evidence type="ECO:0000256" key="4">
    <source>
        <dbReference type="ARBA" id="ARBA00022691"/>
    </source>
</evidence>
<gene>
    <name evidence="15" type="primary">SETD1B</name>
    <name evidence="15" type="synonym">setd1ba</name>
</gene>
<dbReference type="SMART" id="SM01291">
    <property type="entry name" value="N-SET"/>
    <property type="match status" value="1"/>
</dbReference>
<comment type="subcellular location">
    <subcellularLocation>
        <location evidence="1">Nucleus</location>
    </subcellularLocation>
</comment>
<evidence type="ECO:0000256" key="5">
    <source>
        <dbReference type="ARBA" id="ARBA00022853"/>
    </source>
</evidence>
<keyword evidence="3" id="KW-0808">Transferase</keyword>
<dbReference type="SMART" id="SM00360">
    <property type="entry name" value="RRM"/>
    <property type="match status" value="1"/>
</dbReference>
<dbReference type="Pfam" id="PF00856">
    <property type="entry name" value="SET"/>
    <property type="match status" value="1"/>
</dbReference>
<feature type="domain" description="SET" evidence="13">
    <location>
        <begin position="1457"/>
        <end position="1574"/>
    </location>
</feature>
<dbReference type="SMART" id="SM00317">
    <property type="entry name" value="SET"/>
    <property type="match status" value="1"/>
</dbReference>
<dbReference type="Proteomes" id="UP000694546">
    <property type="component" value="Chromosome 4"/>
</dbReference>
<feature type="compositionally biased region" description="Pro residues" evidence="11">
    <location>
        <begin position="1046"/>
        <end position="1056"/>
    </location>
</feature>
<dbReference type="PROSITE" id="PS50280">
    <property type="entry name" value="SET"/>
    <property type="match status" value="1"/>
</dbReference>
<dbReference type="InterPro" id="IPR044570">
    <property type="entry name" value="Set1-like"/>
</dbReference>
<feature type="compositionally biased region" description="Polar residues" evidence="11">
    <location>
        <begin position="538"/>
        <end position="550"/>
    </location>
</feature>
<dbReference type="GO" id="GO:0003723">
    <property type="term" value="F:RNA binding"/>
    <property type="evidence" value="ECO:0007669"/>
    <property type="project" value="UniProtKB-UniRule"/>
</dbReference>
<dbReference type="InterPro" id="IPR001214">
    <property type="entry name" value="SET_dom"/>
</dbReference>
<dbReference type="Pfam" id="PF00076">
    <property type="entry name" value="RRM_1"/>
    <property type="match status" value="1"/>
</dbReference>
<feature type="compositionally biased region" description="Acidic residues" evidence="11">
    <location>
        <begin position="862"/>
        <end position="871"/>
    </location>
</feature>
<sequence length="1596" mass="175779">FGQIMSKPGERNRLNEDHGRKQSSSLANGMDHPVCSSGEKRSHHWRSYKLIIDPALKKGQHKLYRYDGQTFNMPNSGMLPLESVRDPRIGRLWTKYKETDLPVPTFKIDECYIGRVPPKEVTFARLNDNIREPFLTEMCKKYGDLEEVDILYNPKNKKHLGIAKVVFENVKAAKLAVQTLHNTSVMGNIIHVELDPKGENRLRYFQLLLNGSYTPLTLPVGVDDASGTTGGTAAGSAAAAANSSSTPLSMDTAYSSLRQETPQSQGTPHTPRQSGTPFSQDSNYSSRTSTPAYQASRTESSGRSRRHESKFQDAYNRRPEKPQYRSNTFKSSYPAYQAPPPPAFPPANESSFHHPGQRDGEYIRPPQPPPVAPTTPSTDKNRPETPPPVPPPEPGPPPSTPPLPRTPERRPSPGNPTLDAERNSLDSRIEMLLKEKRTKLPFLAERDSDTEVRMEGSPISSSSSQLSPVPPYTGASSCQAGPRTSRPPSTGLEDVSPTPLPESDDEEPVLGSAPLLKRPCSPVPEMTNDLKEGPFGNHTPTENTDLGNHSSGEDMEISEDEMPGGSPLDSSECAKGIVVNSAVSPMHPGHSMFPIHQSAFALQHAHLALPGAHPHLAGVPHHMLPHMGPYPPGMMPLMQMDLMNCLPQWGSVHMSFQMQTQMLSRMSQTGGGPYPYPHYMGGGASVPFGGPYASVSMGATPAGSPGQPWPQPSIPKFNPAVPPPGYEDQKEDPHKATVDGVLLVIVKELKAIMKRDLNRKMVEVVAFRAFDDWWDKKERSAKASLTPVKAGEGKEEERPKPKEPIGSSLLENWNKGEALSYEGMGMGICLRGAIRLPSFKVKRKPDPIASGDNKRVRPSTPVDDELEDEDRDRDPAELPSEDSKMDAEGIAAKRRPSRPLKLDSEGEEQVETSEKEESLSDREEDLDEAKATQRLSSDKVRSSDVDGFANVSDRFCSAPDAEAKGAAPTPKSRPPQDYVLRPPTPTGSLSESDNDVQGKPQTAAGTPCRKTPPPALKTDPPPPKPHPAALMHLPLPPHPALVGRLPPLPPPPPAGPAPHDVSRWPRTSTDDEEFPRTPGRDPPGGRARGPLQSQSSDVVPVTPGGDAPLTGGSLLLSSPHVLGSPFSYPAQSPVPGSGIPRTPGRDLTFTPVFPEPAPLHRKPSSESRDERPLFKEPPFTAPAPLPSTPTPLPPPPPALSTSPMPPAESPDPSSLLPDPHARSLLPDAALPPKRPEASDHRGLDFREEKTVKAEACLDDDDGFPPYRLSSVQPARRARRRWEELLLDSLSPAATPSRPCFALRSDFEEVTILYDIWNDGIDEEDIRLLQVTYDKMLQQDDCNVWLNDTLWVNHPHILHCSSRRLCRRDDGMRDHSTGCARSEGYYKIERKDKIKYLQSTRLLSEEPPADTQGMSIPAQVHVSTRSGSERRSEQRRLLSSFACDSDLLKFNQLKFRKKKIRFCRSGIHDWGLFALEPIAADEMVIEYVGQNIRQVIADMREKRYEEEGIGSSYMFRVDHDTIIDATKCGNFARFINHSCNPNCYAKVITVEAQKKIVIYSRQPINVNEEITYDYKFPIEDEKIPCLCGAENCRGTLN</sequence>
<organism evidence="15 16">
    <name type="scientific">Gadus morhua</name>
    <name type="common">Atlantic cod</name>
    <dbReference type="NCBI Taxonomy" id="8049"/>
    <lineage>
        <taxon>Eukaryota</taxon>
        <taxon>Metazoa</taxon>
        <taxon>Chordata</taxon>
        <taxon>Craniata</taxon>
        <taxon>Vertebrata</taxon>
        <taxon>Euteleostomi</taxon>
        <taxon>Actinopterygii</taxon>
        <taxon>Neopterygii</taxon>
        <taxon>Teleostei</taxon>
        <taxon>Neoteleostei</taxon>
        <taxon>Acanthomorphata</taxon>
        <taxon>Zeiogadaria</taxon>
        <taxon>Gadariae</taxon>
        <taxon>Gadiformes</taxon>
        <taxon>Gadoidei</taxon>
        <taxon>Gadidae</taxon>
        <taxon>Gadus</taxon>
    </lineage>
</organism>
<feature type="compositionally biased region" description="Low complexity" evidence="11">
    <location>
        <begin position="457"/>
        <end position="467"/>
    </location>
</feature>
<evidence type="ECO:0000259" key="12">
    <source>
        <dbReference type="PROSITE" id="PS50102"/>
    </source>
</evidence>
<evidence type="ECO:0000313" key="15">
    <source>
        <dbReference type="Ensembl" id="ENSGMOP00000043512.1"/>
    </source>
</evidence>
<feature type="region of interest" description="Disordered" evidence="11">
    <location>
        <begin position="843"/>
        <end position="1246"/>
    </location>
</feature>
<dbReference type="GO" id="GO:0005694">
    <property type="term" value="C:chromosome"/>
    <property type="evidence" value="ECO:0007669"/>
    <property type="project" value="UniProtKB-SubCell"/>
</dbReference>
<keyword evidence="8" id="KW-0804">Transcription</keyword>
<evidence type="ECO:0000313" key="16">
    <source>
        <dbReference type="Proteomes" id="UP000694546"/>
    </source>
</evidence>
<evidence type="ECO:0000256" key="11">
    <source>
        <dbReference type="SAM" id="MobiDB-lite"/>
    </source>
</evidence>
<dbReference type="GO" id="GO:0042800">
    <property type="term" value="F:histone H3K4 methyltransferase activity"/>
    <property type="evidence" value="ECO:0007669"/>
    <property type="project" value="InterPro"/>
</dbReference>
<feature type="region of interest" description="Disordered" evidence="11">
    <location>
        <begin position="230"/>
        <end position="569"/>
    </location>
</feature>
<dbReference type="Gene3D" id="2.170.270.10">
    <property type="entry name" value="SET domain"/>
    <property type="match status" value="1"/>
</dbReference>
<feature type="domain" description="RRM" evidence="12">
    <location>
        <begin position="109"/>
        <end position="197"/>
    </location>
</feature>
<dbReference type="GO" id="GO:0048188">
    <property type="term" value="C:Set1C/COMPASS complex"/>
    <property type="evidence" value="ECO:0007669"/>
    <property type="project" value="InterPro"/>
</dbReference>
<dbReference type="Ensembl" id="ENSGMOT00000041952.1">
    <property type="protein sequence ID" value="ENSGMOP00000043512.1"/>
    <property type="gene ID" value="ENSGMOG00000031832.1"/>
</dbReference>
<feature type="compositionally biased region" description="Basic and acidic residues" evidence="11">
    <location>
        <begin position="1233"/>
        <end position="1246"/>
    </location>
</feature>
<dbReference type="PANTHER" id="PTHR45814">
    <property type="entry name" value="HISTONE-LYSINE N-METHYLTRANSFERASE SETD1"/>
    <property type="match status" value="1"/>
</dbReference>
<feature type="compositionally biased region" description="Basic and acidic residues" evidence="11">
    <location>
        <begin position="1163"/>
        <end position="1174"/>
    </location>
</feature>
<evidence type="ECO:0000259" key="13">
    <source>
        <dbReference type="PROSITE" id="PS50280"/>
    </source>
</evidence>
<feature type="compositionally biased region" description="Basic and acidic residues" evidence="11">
    <location>
        <begin position="912"/>
        <end position="921"/>
    </location>
</feature>
<name>A0A8C5BFK2_GADMO</name>
<feature type="compositionally biased region" description="Pro residues" evidence="11">
    <location>
        <begin position="384"/>
        <end position="405"/>
    </location>
</feature>
<accession>A0A8C5BFK2</accession>
<dbReference type="InterPro" id="IPR037841">
    <property type="entry name" value="SET_SETD1A/B"/>
</dbReference>
<feature type="compositionally biased region" description="Pro residues" evidence="11">
    <location>
        <begin position="1179"/>
        <end position="1209"/>
    </location>
</feature>
<dbReference type="PANTHER" id="PTHR45814:SF1">
    <property type="entry name" value="HISTONE-LYSINE N-METHYLTRANSFERASE SETD1B"/>
    <property type="match status" value="1"/>
</dbReference>
<feature type="compositionally biased region" description="Basic and acidic residues" evidence="11">
    <location>
        <begin position="8"/>
        <end position="20"/>
    </location>
</feature>
<evidence type="ECO:0000256" key="3">
    <source>
        <dbReference type="ARBA" id="ARBA00022679"/>
    </source>
</evidence>
<dbReference type="Gene3D" id="3.30.70.330">
    <property type="match status" value="1"/>
</dbReference>
<dbReference type="PROSITE" id="PS50102">
    <property type="entry name" value="RRM"/>
    <property type="match status" value="1"/>
</dbReference>
<feature type="compositionally biased region" description="Acidic residues" evidence="11">
    <location>
        <begin position="553"/>
        <end position="562"/>
    </location>
</feature>
<feature type="region of interest" description="Disordered" evidence="11">
    <location>
        <begin position="781"/>
        <end position="809"/>
    </location>
</feature>
<feature type="domain" description="Post-SET" evidence="14">
    <location>
        <begin position="1580"/>
        <end position="1596"/>
    </location>
</feature>
<dbReference type="PROSITE" id="PS50868">
    <property type="entry name" value="POST_SET"/>
    <property type="match status" value="1"/>
</dbReference>
<keyword evidence="5" id="KW-0156">Chromatin regulator</keyword>
<proteinExistence type="predicted"/>
<dbReference type="InterPro" id="IPR035979">
    <property type="entry name" value="RBD_domain_sf"/>
</dbReference>
<feature type="compositionally biased region" description="Basic and acidic residues" evidence="11">
    <location>
        <begin position="419"/>
        <end position="435"/>
    </location>
</feature>
<evidence type="ECO:0000256" key="1">
    <source>
        <dbReference type="ARBA" id="ARBA00004123"/>
    </source>
</evidence>
<keyword evidence="16" id="KW-1185">Reference proteome</keyword>
<reference evidence="15" key="1">
    <citation type="submission" date="2025-08" db="UniProtKB">
        <authorList>
            <consortium name="Ensembl"/>
        </authorList>
    </citation>
    <scope>IDENTIFICATION</scope>
</reference>
<keyword evidence="6 10" id="KW-0694">RNA-binding</keyword>
<feature type="compositionally biased region" description="Basic and acidic residues" evidence="11">
    <location>
        <begin position="444"/>
        <end position="454"/>
    </location>
</feature>
<dbReference type="InterPro" id="IPR012677">
    <property type="entry name" value="Nucleotide-bd_a/b_plait_sf"/>
</dbReference>
<dbReference type="SUPFAM" id="SSF54928">
    <property type="entry name" value="RNA-binding domain, RBD"/>
    <property type="match status" value="1"/>
</dbReference>
<feature type="compositionally biased region" description="Basic and acidic residues" evidence="11">
    <location>
        <begin position="791"/>
        <end position="803"/>
    </location>
</feature>
<dbReference type="InterPro" id="IPR003616">
    <property type="entry name" value="Post-SET_dom"/>
</dbReference>
<dbReference type="InterPro" id="IPR046341">
    <property type="entry name" value="SET_dom_sf"/>
</dbReference>
<reference evidence="15" key="2">
    <citation type="submission" date="2025-09" db="UniProtKB">
        <authorList>
            <consortium name="Ensembl"/>
        </authorList>
    </citation>
    <scope>IDENTIFICATION</scope>
</reference>
<evidence type="ECO:0000256" key="6">
    <source>
        <dbReference type="ARBA" id="ARBA00022884"/>
    </source>
</evidence>
<feature type="compositionally biased region" description="Pro residues" evidence="11">
    <location>
        <begin position="1010"/>
        <end position="1026"/>
    </location>
</feature>
<dbReference type="CDD" id="cd19169">
    <property type="entry name" value="SET_SETD1"/>
    <property type="match status" value="1"/>
</dbReference>
<keyword evidence="9" id="KW-0539">Nucleus</keyword>
<evidence type="ECO:0000256" key="2">
    <source>
        <dbReference type="ARBA" id="ARBA00022603"/>
    </source>
</evidence>
<feature type="compositionally biased region" description="Low complexity" evidence="11">
    <location>
        <begin position="234"/>
        <end position="246"/>
    </location>
</feature>
<dbReference type="GO" id="GO:0032259">
    <property type="term" value="P:methylation"/>
    <property type="evidence" value="ECO:0007669"/>
    <property type="project" value="UniProtKB-KW"/>
</dbReference>
<evidence type="ECO:0000259" key="14">
    <source>
        <dbReference type="PROSITE" id="PS50868"/>
    </source>
</evidence>
<keyword evidence="2" id="KW-0489">Methyltransferase</keyword>
<feature type="compositionally biased region" description="Basic and acidic residues" evidence="11">
    <location>
        <begin position="309"/>
        <end position="323"/>
    </location>
</feature>
<evidence type="ECO:0000256" key="7">
    <source>
        <dbReference type="ARBA" id="ARBA00023015"/>
    </source>
</evidence>
<dbReference type="InterPro" id="IPR000504">
    <property type="entry name" value="RRM_dom"/>
</dbReference>
<dbReference type="InterPro" id="IPR024657">
    <property type="entry name" value="COMPASS_Set1_N-SET"/>
</dbReference>
<evidence type="ECO:0000256" key="10">
    <source>
        <dbReference type="PROSITE-ProRule" id="PRU00176"/>
    </source>
</evidence>
<dbReference type="GeneTree" id="ENSGT00940000154575"/>
<feature type="compositionally biased region" description="Basic and acidic residues" evidence="11">
    <location>
        <begin position="928"/>
        <end position="944"/>
    </location>
</feature>
<dbReference type="SMART" id="SM00508">
    <property type="entry name" value="PostSET"/>
    <property type="match status" value="1"/>
</dbReference>
<feature type="region of interest" description="Disordered" evidence="11">
    <location>
        <begin position="1"/>
        <end position="40"/>
    </location>
</feature>
<evidence type="ECO:0000256" key="9">
    <source>
        <dbReference type="ARBA" id="ARBA00023242"/>
    </source>
</evidence>
<feature type="compositionally biased region" description="Basic and acidic residues" evidence="11">
    <location>
        <begin position="872"/>
        <end position="887"/>
    </location>
</feature>
<dbReference type="Pfam" id="PF11764">
    <property type="entry name" value="N-SET"/>
    <property type="match status" value="1"/>
</dbReference>
<dbReference type="SUPFAM" id="SSF82199">
    <property type="entry name" value="SET domain"/>
    <property type="match status" value="1"/>
</dbReference>
<protein>
    <submittedName>
        <fullName evidence="15">SET domain containing 1B, histone lysine methyltransferase a</fullName>
    </submittedName>
</protein>
<evidence type="ECO:0000256" key="8">
    <source>
        <dbReference type="ARBA" id="ARBA00023163"/>
    </source>
</evidence>